<feature type="domain" description="Rhodanese" evidence="1">
    <location>
        <begin position="20"/>
        <end position="93"/>
    </location>
</feature>
<evidence type="ECO:0000259" key="1">
    <source>
        <dbReference type="PROSITE" id="PS50206"/>
    </source>
</evidence>
<dbReference type="Proteomes" id="UP000473113">
    <property type="component" value="Unassembled WGS sequence"/>
</dbReference>
<dbReference type="InterPro" id="IPR001763">
    <property type="entry name" value="Rhodanese-like_dom"/>
</dbReference>
<dbReference type="CDD" id="cd00158">
    <property type="entry name" value="RHOD"/>
    <property type="match status" value="1"/>
</dbReference>
<dbReference type="Gene3D" id="3.40.250.10">
    <property type="entry name" value="Rhodanese-like domain"/>
    <property type="match status" value="1"/>
</dbReference>
<evidence type="ECO:0000313" key="2">
    <source>
        <dbReference type="EMBL" id="NGW67309.1"/>
    </source>
</evidence>
<dbReference type="Pfam" id="PF00581">
    <property type="entry name" value="Rhodanese"/>
    <property type="match status" value="1"/>
</dbReference>
<organism evidence="2 3">
    <name type="scientific">Staphylococcus aureus</name>
    <dbReference type="NCBI Taxonomy" id="1280"/>
    <lineage>
        <taxon>Bacteria</taxon>
        <taxon>Bacillati</taxon>
        <taxon>Bacillota</taxon>
        <taxon>Bacilli</taxon>
        <taxon>Bacillales</taxon>
        <taxon>Staphylococcaceae</taxon>
        <taxon>Staphylococcus</taxon>
    </lineage>
</organism>
<dbReference type="InterPro" id="IPR036873">
    <property type="entry name" value="Rhodanese-like_dom_sf"/>
</dbReference>
<feature type="non-terminal residue" evidence="2">
    <location>
        <position position="94"/>
    </location>
</feature>
<dbReference type="PROSITE" id="PS50206">
    <property type="entry name" value="RHODANESE_3"/>
    <property type="match status" value="1"/>
</dbReference>
<sequence>MSQYKTKHINDFTKKELQELSSKGQLIDVRHPEEFELGHIKNALLHSVENIETFKQSKNKTYYIYCKSGNRSRKASQFLAQRGYDVVNLDGGYT</sequence>
<evidence type="ECO:0000313" key="3">
    <source>
        <dbReference type="Proteomes" id="UP000473113"/>
    </source>
</evidence>
<gene>
    <name evidence="2" type="ORF">G6Y24_07365</name>
</gene>
<reference evidence="2 3" key="1">
    <citation type="submission" date="2020-02" db="EMBL/GenBank/DDBJ databases">
        <title>Detection of Heterogeneous Vancomycin Intermediate Resistance in Methicillin Resistant Staphylococcus aureus Isolates from Latin-America.</title>
        <authorList>
            <person name="Castro-Cardozo B."/>
            <person name="Berrio M."/>
            <person name="Vargas M.L."/>
            <person name="Carvajal L.P."/>
            <person name="Millan L.V."/>
            <person name="Rios R."/>
            <person name="Hernandez A."/>
            <person name="Rincon S.L."/>
            <person name="Cubides P."/>
            <person name="Forero E."/>
            <person name="Dinh A."/>
            <person name="Seas C."/>
            <person name="Munita J.M."/>
            <person name="Arias C.A."/>
            <person name="Reyes J."/>
            <person name="Diaz L."/>
        </authorList>
    </citation>
    <scope>NUCLEOTIDE SEQUENCE [LARGE SCALE GENOMIC DNA]</scope>
    <source>
        <strain evidence="2 3">UG255</strain>
    </source>
</reference>
<accession>A0A6M1XRQ4</accession>
<comment type="caution">
    <text evidence="2">The sequence shown here is derived from an EMBL/GenBank/DDBJ whole genome shotgun (WGS) entry which is preliminary data.</text>
</comment>
<dbReference type="InterPro" id="IPR050229">
    <property type="entry name" value="GlpE_sulfurtransferase"/>
</dbReference>
<proteinExistence type="predicted"/>
<dbReference type="SUPFAM" id="SSF52821">
    <property type="entry name" value="Rhodanese/Cell cycle control phosphatase"/>
    <property type="match status" value="1"/>
</dbReference>
<name>A0A6M1XRQ4_STAAU</name>
<dbReference type="SMART" id="SM00450">
    <property type="entry name" value="RHOD"/>
    <property type="match status" value="1"/>
</dbReference>
<dbReference type="PANTHER" id="PTHR43031:SF18">
    <property type="entry name" value="RHODANESE-RELATED SULFURTRANSFERASES"/>
    <property type="match status" value="1"/>
</dbReference>
<dbReference type="EMBL" id="JAALTR010000192">
    <property type="protein sequence ID" value="NGW67309.1"/>
    <property type="molecule type" value="Genomic_DNA"/>
</dbReference>
<protein>
    <submittedName>
        <fullName evidence="2">Rhodanese-like domain-containing protein</fullName>
    </submittedName>
</protein>
<dbReference type="PANTHER" id="PTHR43031">
    <property type="entry name" value="FAD-DEPENDENT OXIDOREDUCTASE"/>
    <property type="match status" value="1"/>
</dbReference>
<dbReference type="AlphaFoldDB" id="A0A6M1XRQ4"/>